<dbReference type="InterPro" id="IPR023772">
    <property type="entry name" value="DNA-bd_HTH_TetR-type_CS"/>
</dbReference>
<accession>A0A4Z0ME91</accession>
<feature type="domain" description="HTH tetR-type" evidence="5">
    <location>
        <begin position="34"/>
        <end position="94"/>
    </location>
</feature>
<dbReference type="PROSITE" id="PS50977">
    <property type="entry name" value="HTH_TETR_2"/>
    <property type="match status" value="1"/>
</dbReference>
<dbReference type="InterPro" id="IPR041347">
    <property type="entry name" value="MftR_C"/>
</dbReference>
<dbReference type="GO" id="GO:0003700">
    <property type="term" value="F:DNA-binding transcription factor activity"/>
    <property type="evidence" value="ECO:0007669"/>
    <property type="project" value="TreeGrafter"/>
</dbReference>
<keyword evidence="7" id="KW-1185">Reference proteome</keyword>
<proteinExistence type="predicted"/>
<dbReference type="PANTHER" id="PTHR30055">
    <property type="entry name" value="HTH-TYPE TRANSCRIPTIONAL REGULATOR RUTR"/>
    <property type="match status" value="1"/>
</dbReference>
<dbReference type="OrthoDB" id="9789566at2"/>
<reference evidence="6 7" key="1">
    <citation type="submission" date="2019-04" db="EMBL/GenBank/DDBJ databases">
        <authorList>
            <person name="Feng G."/>
            <person name="Zhang J."/>
            <person name="Zhu H."/>
        </authorList>
    </citation>
    <scope>NUCLEOTIDE SEQUENCE [LARGE SCALE GENOMIC DNA]</scope>
    <source>
        <strain evidence="6 7">JCM 19491</strain>
    </source>
</reference>
<dbReference type="Pfam" id="PF17754">
    <property type="entry name" value="TetR_C_14"/>
    <property type="match status" value="1"/>
</dbReference>
<feature type="DNA-binding region" description="H-T-H motif" evidence="4">
    <location>
        <begin position="57"/>
        <end position="76"/>
    </location>
</feature>
<name>A0A4Z0ME91_9BACT</name>
<sequence>MALSAIFAARSAELANCFLRFMAPSIPIRASNAKAVRTKIVDAAIQLFLADGFAETTVDMIAAAAGVSRRSVFRYFATKEDMALAWTAATGPELVNQLTGLADAAPPLQAALRAVMRHVDQHPEQYALSLAVGRLIEQTPSLRARSHEKYLLWEDLLATTLIAHGAPSTHSRMASALALSGLRLAVREWIASDGQQPLAGLLAEAYHPFLIPNQPQQNL</sequence>
<comment type="caution">
    <text evidence="6">The sequence shown here is derived from an EMBL/GenBank/DDBJ whole genome shotgun (WGS) entry which is preliminary data.</text>
</comment>
<keyword evidence="3" id="KW-0804">Transcription</keyword>
<evidence type="ECO:0000313" key="6">
    <source>
        <dbReference type="EMBL" id="TGD77608.1"/>
    </source>
</evidence>
<evidence type="ECO:0000313" key="7">
    <source>
        <dbReference type="Proteomes" id="UP000298284"/>
    </source>
</evidence>
<dbReference type="Gene3D" id="1.10.357.10">
    <property type="entry name" value="Tetracycline Repressor, domain 2"/>
    <property type="match status" value="1"/>
</dbReference>
<dbReference type="EMBL" id="SRKZ01000008">
    <property type="protein sequence ID" value="TGD77608.1"/>
    <property type="molecule type" value="Genomic_DNA"/>
</dbReference>
<dbReference type="SUPFAM" id="SSF46689">
    <property type="entry name" value="Homeodomain-like"/>
    <property type="match status" value="1"/>
</dbReference>
<dbReference type="PANTHER" id="PTHR30055:SF238">
    <property type="entry name" value="MYCOFACTOCIN BIOSYNTHESIS TRANSCRIPTIONAL REGULATOR MFTR-RELATED"/>
    <property type="match status" value="1"/>
</dbReference>
<evidence type="ECO:0000259" key="5">
    <source>
        <dbReference type="PROSITE" id="PS50977"/>
    </source>
</evidence>
<dbReference type="GO" id="GO:0000976">
    <property type="term" value="F:transcription cis-regulatory region binding"/>
    <property type="evidence" value="ECO:0007669"/>
    <property type="project" value="TreeGrafter"/>
</dbReference>
<evidence type="ECO:0000256" key="2">
    <source>
        <dbReference type="ARBA" id="ARBA00023125"/>
    </source>
</evidence>
<dbReference type="PRINTS" id="PR00455">
    <property type="entry name" value="HTHTETR"/>
</dbReference>
<dbReference type="AlphaFoldDB" id="A0A4Z0ME91"/>
<protein>
    <submittedName>
        <fullName evidence="6">TetR family transcriptional regulator</fullName>
    </submittedName>
</protein>
<dbReference type="InterPro" id="IPR001647">
    <property type="entry name" value="HTH_TetR"/>
</dbReference>
<evidence type="ECO:0000256" key="3">
    <source>
        <dbReference type="ARBA" id="ARBA00023163"/>
    </source>
</evidence>
<organism evidence="6 7">
    <name type="scientific">Hymenobacter wooponensis</name>
    <dbReference type="NCBI Taxonomy" id="1525360"/>
    <lineage>
        <taxon>Bacteria</taxon>
        <taxon>Pseudomonadati</taxon>
        <taxon>Bacteroidota</taxon>
        <taxon>Cytophagia</taxon>
        <taxon>Cytophagales</taxon>
        <taxon>Hymenobacteraceae</taxon>
        <taxon>Hymenobacter</taxon>
    </lineage>
</organism>
<keyword evidence="2 4" id="KW-0238">DNA-binding</keyword>
<dbReference type="Pfam" id="PF00440">
    <property type="entry name" value="TetR_N"/>
    <property type="match status" value="1"/>
</dbReference>
<dbReference type="Proteomes" id="UP000298284">
    <property type="component" value="Unassembled WGS sequence"/>
</dbReference>
<dbReference type="InterPro" id="IPR009057">
    <property type="entry name" value="Homeodomain-like_sf"/>
</dbReference>
<dbReference type="PROSITE" id="PS01081">
    <property type="entry name" value="HTH_TETR_1"/>
    <property type="match status" value="1"/>
</dbReference>
<dbReference type="InterPro" id="IPR050109">
    <property type="entry name" value="HTH-type_TetR-like_transc_reg"/>
</dbReference>
<keyword evidence="1" id="KW-0805">Transcription regulation</keyword>
<evidence type="ECO:0000256" key="1">
    <source>
        <dbReference type="ARBA" id="ARBA00023015"/>
    </source>
</evidence>
<gene>
    <name evidence="6" type="ORF">EU557_22805</name>
</gene>
<evidence type="ECO:0000256" key="4">
    <source>
        <dbReference type="PROSITE-ProRule" id="PRU00335"/>
    </source>
</evidence>